<reference evidence="3 4" key="1">
    <citation type="submission" date="2024-09" db="EMBL/GenBank/DDBJ databases">
        <authorList>
            <person name="Sun Q."/>
            <person name="Mori K."/>
        </authorList>
    </citation>
    <scope>NUCLEOTIDE SEQUENCE [LARGE SCALE GENOMIC DNA]</scope>
    <source>
        <strain evidence="3 4">KCTC 23076</strain>
    </source>
</reference>
<organism evidence="3 4">
    <name type="scientific">Lysobacter korlensis</name>
    <dbReference type="NCBI Taxonomy" id="553636"/>
    <lineage>
        <taxon>Bacteria</taxon>
        <taxon>Pseudomonadati</taxon>
        <taxon>Pseudomonadota</taxon>
        <taxon>Gammaproteobacteria</taxon>
        <taxon>Lysobacterales</taxon>
        <taxon>Lysobacteraceae</taxon>
        <taxon>Lysobacter</taxon>
    </lineage>
</organism>
<sequence>MGVLGIAIGASVIDPMSEQNPVKGIGIGSGIYFVVSVIVAMLAGGYVAGALASLQTRGDRTLHGLATWAVITLLSMMLLATGLGRLIGGTLNLLGEGLSKAGQAASAVAGPIADRAQEQLQQSDVDLSVLRREAEAVLRDTGTRELTPGAVEQDAQEVRNEASDALQRAARNPAAADEALQQIFDRIQREARETMSAADREALVNLVVERTGMSREQAQQTVANWERSYGQAYQKAQSTWQDAKVQAEQKARQWGQASAEAVAAAAWWSLFVLVLGAVAAAAGANIGSNRVLVATRTNVRH</sequence>
<feature type="transmembrane region" description="Helical" evidence="2">
    <location>
        <begin position="31"/>
        <end position="53"/>
    </location>
</feature>
<evidence type="ECO:0000313" key="3">
    <source>
        <dbReference type="EMBL" id="MFC0679377.1"/>
    </source>
</evidence>
<feature type="coiled-coil region" evidence="1">
    <location>
        <begin position="113"/>
        <end position="172"/>
    </location>
</feature>
<keyword evidence="1" id="KW-0175">Coiled coil</keyword>
<dbReference type="Proteomes" id="UP001589896">
    <property type="component" value="Unassembled WGS sequence"/>
</dbReference>
<evidence type="ECO:0000313" key="4">
    <source>
        <dbReference type="Proteomes" id="UP001589896"/>
    </source>
</evidence>
<protein>
    <submittedName>
        <fullName evidence="3">Uncharacterized protein</fullName>
    </submittedName>
</protein>
<proteinExistence type="predicted"/>
<keyword evidence="4" id="KW-1185">Reference proteome</keyword>
<keyword evidence="2" id="KW-0472">Membrane</keyword>
<evidence type="ECO:0000256" key="1">
    <source>
        <dbReference type="SAM" id="Coils"/>
    </source>
</evidence>
<name>A0ABV6RSK1_9GAMM</name>
<accession>A0ABV6RSK1</accession>
<dbReference type="EMBL" id="JBHLTG010000003">
    <property type="protein sequence ID" value="MFC0679377.1"/>
    <property type="molecule type" value="Genomic_DNA"/>
</dbReference>
<feature type="transmembrane region" description="Helical" evidence="2">
    <location>
        <begin position="65"/>
        <end position="87"/>
    </location>
</feature>
<keyword evidence="2" id="KW-0812">Transmembrane</keyword>
<dbReference type="RefSeq" id="WP_386670079.1">
    <property type="nucleotide sequence ID" value="NZ_JBHLTG010000003.1"/>
</dbReference>
<gene>
    <name evidence="3" type="ORF">ACFFGH_16195</name>
</gene>
<feature type="transmembrane region" description="Helical" evidence="2">
    <location>
        <begin position="265"/>
        <end position="286"/>
    </location>
</feature>
<keyword evidence="2" id="KW-1133">Transmembrane helix</keyword>
<comment type="caution">
    <text evidence="3">The sequence shown here is derived from an EMBL/GenBank/DDBJ whole genome shotgun (WGS) entry which is preliminary data.</text>
</comment>
<evidence type="ECO:0000256" key="2">
    <source>
        <dbReference type="SAM" id="Phobius"/>
    </source>
</evidence>